<dbReference type="GeneID" id="123727843"/>
<evidence type="ECO:0000313" key="1">
    <source>
        <dbReference type="Proteomes" id="UP001652741"/>
    </source>
</evidence>
<dbReference type="Proteomes" id="UP001652741">
    <property type="component" value="Chromosome ssa16"/>
</dbReference>
<sequence length="207" mass="23872">MIISSCCPLNITVGSNSTPKPGFTLQLFTPLNVIFQDCWRPFFQSVVNLRAVTGHLLCGSHFVAKYFLSLQEFEFELVLSPEFVREPTVDMTNLNRLVQLRHLKLTGVDLIVQPVLGIMFHNLTRLESLSLIECSILTLEEDLSRDLHSLILIQVQSREEFSMLEGFPEPLTSLRYMEFFSPRLHCSCDNAWLDNWVRRQRQAQVIV</sequence>
<protein>
    <submittedName>
        <fullName evidence="2">Leucine-rich repeat-containing protein 4B-like</fullName>
    </submittedName>
</protein>
<dbReference type="SUPFAM" id="SSF52058">
    <property type="entry name" value="L domain-like"/>
    <property type="match status" value="1"/>
</dbReference>
<proteinExistence type="predicted"/>
<gene>
    <name evidence="2" type="primary">LOC123727843</name>
</gene>
<evidence type="ECO:0000313" key="2">
    <source>
        <dbReference type="RefSeq" id="XP_045553295.1"/>
    </source>
</evidence>
<name>A0ABM3D3A8_SALSA</name>
<keyword evidence="1" id="KW-1185">Reference proteome</keyword>
<dbReference type="Gene3D" id="3.80.10.10">
    <property type="entry name" value="Ribonuclease Inhibitor"/>
    <property type="match status" value="1"/>
</dbReference>
<dbReference type="InterPro" id="IPR032675">
    <property type="entry name" value="LRR_dom_sf"/>
</dbReference>
<dbReference type="RefSeq" id="XP_045553295.1">
    <property type="nucleotide sequence ID" value="XM_045697339.1"/>
</dbReference>
<accession>A0ABM3D3A8</accession>
<reference evidence="2" key="1">
    <citation type="submission" date="2025-08" db="UniProtKB">
        <authorList>
            <consortium name="RefSeq"/>
        </authorList>
    </citation>
    <scope>IDENTIFICATION</scope>
</reference>
<organism evidence="1 2">
    <name type="scientific">Salmo salar</name>
    <name type="common">Atlantic salmon</name>
    <dbReference type="NCBI Taxonomy" id="8030"/>
    <lineage>
        <taxon>Eukaryota</taxon>
        <taxon>Metazoa</taxon>
        <taxon>Chordata</taxon>
        <taxon>Craniata</taxon>
        <taxon>Vertebrata</taxon>
        <taxon>Euteleostomi</taxon>
        <taxon>Actinopterygii</taxon>
        <taxon>Neopterygii</taxon>
        <taxon>Teleostei</taxon>
        <taxon>Protacanthopterygii</taxon>
        <taxon>Salmoniformes</taxon>
        <taxon>Salmonidae</taxon>
        <taxon>Salmoninae</taxon>
        <taxon>Salmo</taxon>
    </lineage>
</organism>